<feature type="repeat" description="TPR" evidence="1">
    <location>
        <begin position="90"/>
        <end position="123"/>
    </location>
</feature>
<dbReference type="PANTHER" id="PTHR10098:SF108">
    <property type="entry name" value="TETRATRICOPEPTIDE REPEAT PROTEIN 28"/>
    <property type="match status" value="1"/>
</dbReference>
<accession>A0A1U7IIK5</accession>
<comment type="caution">
    <text evidence="3">The sequence shown here is derived from an EMBL/GenBank/DDBJ whole genome shotgun (WGS) entry which is preliminary data.</text>
</comment>
<evidence type="ECO:0000256" key="1">
    <source>
        <dbReference type="PROSITE-ProRule" id="PRU00339"/>
    </source>
</evidence>
<dbReference type="SMART" id="SM00028">
    <property type="entry name" value="TPR"/>
    <property type="match status" value="8"/>
</dbReference>
<dbReference type="SUPFAM" id="SSF48452">
    <property type="entry name" value="TPR-like"/>
    <property type="match status" value="2"/>
</dbReference>
<feature type="repeat" description="TPR" evidence="1">
    <location>
        <begin position="130"/>
        <end position="163"/>
    </location>
</feature>
<dbReference type="STRING" id="454136.NIES2119_15965"/>
<dbReference type="AlphaFoldDB" id="A0A1U7IIK5"/>
<dbReference type="OrthoDB" id="443153at2"/>
<dbReference type="Gene3D" id="1.25.40.10">
    <property type="entry name" value="Tetratricopeptide repeat domain"/>
    <property type="match status" value="2"/>
</dbReference>
<gene>
    <name evidence="3" type="ORF">NIES2119_15965</name>
</gene>
<dbReference type="Pfam" id="PF13374">
    <property type="entry name" value="TPR_10"/>
    <property type="match status" value="1"/>
</dbReference>
<feature type="repeat" description="TPR" evidence="1">
    <location>
        <begin position="250"/>
        <end position="283"/>
    </location>
</feature>
<keyword evidence="1" id="KW-0802">TPR repeat</keyword>
<feature type="domain" description="CHAT" evidence="2">
    <location>
        <begin position="533"/>
        <end position="812"/>
    </location>
</feature>
<dbReference type="PROSITE" id="PS50005">
    <property type="entry name" value="TPR"/>
    <property type="match status" value="4"/>
</dbReference>
<feature type="repeat" description="TPR" evidence="1">
    <location>
        <begin position="290"/>
        <end position="323"/>
    </location>
</feature>
<evidence type="ECO:0000313" key="3">
    <source>
        <dbReference type="EMBL" id="OKH36912.1"/>
    </source>
</evidence>
<evidence type="ECO:0000259" key="2">
    <source>
        <dbReference type="Pfam" id="PF12770"/>
    </source>
</evidence>
<name>A0A1U7IIK5_9CYAN</name>
<sequence length="814" mass="89874">MKRQRIGMTVLFTMLTTLSFGDFQVISNSQSKSLNGVALAQTPEARKAEADRLFQQGIQQFNTSKFEAALQIWQQALIIYREIKDQNNEGKVLRNLGVVYLYLGNYPRSIEYSEQALAIAREIKNRGSEAKALVNLGVAYRYLGDYPRSINYSEQSLAITREIKDREGEGEALGNLGGAYRYLGDYSRSIEYCEQSLAIAREIKDRSTEGIILVCLGVAYLDLGEHSRSINYSEQALAIAREIKDRNSEGSVLGNLGVAYRKLGNYSRSIEYYEQSLAIARKIKNRDVEGIALGNLGLAYHYLGDYSRSIEYFEQCLAIAKEIKNRQSEGIALNNLGFALFKSGNFAAAETTLINAIEVYESLRGGLKDSDKISIFEDQTRSYRALQQVLVAQHKTDAALEISERGRARAFIELLAQRLSPNSQKTSPETTLKPTIAQLREIAKYQNATLVEYSIIYESFLDRGKQQWKESELYIWVIKPTGEVIFRKADLKPLWQGKNTTLANLVINSRESIGVRGITTAVIASKPTANQTERLQQLHQILIEPISDLLPTDPNSRVIFVPQSSLFLVPFPALQDEAGKYLIEKHTILTAPSIQVLELTRQQKQKNRTTGEALVVGNPIMPTVSLTPGEPPQQLTALPAAEKEAIAIASLLKTQAITGSSGTKANVVQRMPTAQIIHLATHGLLDDVRGLGSAIALTPSGNDNGLLTAEEILDLKLSANLVVLSACDTGRGKITGDGVVGLSRSFISAGVPSVIVSLWAVPDAPTAQLMTAFYQNMQTNPDKAQALRQAMLKMMKTYPHPKDWAAFTLIGEAE</sequence>
<dbReference type="RefSeq" id="WP_073594489.1">
    <property type="nucleotide sequence ID" value="NZ_MRCE01000014.1"/>
</dbReference>
<dbReference type="EMBL" id="MRCE01000014">
    <property type="protein sequence ID" value="OKH36912.1"/>
    <property type="molecule type" value="Genomic_DNA"/>
</dbReference>
<dbReference type="Pfam" id="PF13424">
    <property type="entry name" value="TPR_12"/>
    <property type="match status" value="3"/>
</dbReference>
<proteinExistence type="predicted"/>
<dbReference type="InterPro" id="IPR019734">
    <property type="entry name" value="TPR_rpt"/>
</dbReference>
<reference evidence="3 4" key="1">
    <citation type="submission" date="2016-11" db="EMBL/GenBank/DDBJ databases">
        <title>Draft Genome Sequences of Nine Cyanobacterial Strains from Diverse Habitats.</title>
        <authorList>
            <person name="Zhu T."/>
            <person name="Hou S."/>
            <person name="Lu X."/>
            <person name="Hess W.R."/>
        </authorList>
    </citation>
    <scope>NUCLEOTIDE SEQUENCE [LARGE SCALE GENOMIC DNA]</scope>
    <source>
        <strain evidence="3 4">IAM M-71</strain>
    </source>
</reference>
<evidence type="ECO:0000313" key="4">
    <source>
        <dbReference type="Proteomes" id="UP000185860"/>
    </source>
</evidence>
<dbReference type="InterPro" id="IPR011990">
    <property type="entry name" value="TPR-like_helical_dom_sf"/>
</dbReference>
<dbReference type="InterPro" id="IPR024983">
    <property type="entry name" value="CHAT_dom"/>
</dbReference>
<dbReference type="Pfam" id="PF13181">
    <property type="entry name" value="TPR_8"/>
    <property type="match status" value="1"/>
</dbReference>
<protein>
    <submittedName>
        <fullName evidence="3">Fis family transcriptional regulator</fullName>
    </submittedName>
</protein>
<dbReference type="PANTHER" id="PTHR10098">
    <property type="entry name" value="RAPSYN-RELATED"/>
    <property type="match status" value="1"/>
</dbReference>
<dbReference type="Pfam" id="PF12770">
    <property type="entry name" value="CHAT"/>
    <property type="match status" value="1"/>
</dbReference>
<organism evidence="3 4">
    <name type="scientific">[Phormidium ambiguum] IAM M-71</name>
    <dbReference type="NCBI Taxonomy" id="454136"/>
    <lineage>
        <taxon>Bacteria</taxon>
        <taxon>Bacillati</taxon>
        <taxon>Cyanobacteriota</taxon>
        <taxon>Cyanophyceae</taxon>
        <taxon>Oscillatoriophycideae</taxon>
        <taxon>Aerosakkonematales</taxon>
        <taxon>Aerosakkonemataceae</taxon>
        <taxon>Floridanema</taxon>
    </lineage>
</organism>
<dbReference type="Proteomes" id="UP000185860">
    <property type="component" value="Unassembled WGS sequence"/>
</dbReference>